<dbReference type="RefSeq" id="WP_117955348.1">
    <property type="nucleotide sequence ID" value="NZ_QRAN01000013.1"/>
</dbReference>
<accession>A0A3L7DY39</accession>
<dbReference type="Pfam" id="PF02544">
    <property type="entry name" value="Steroid_dh"/>
    <property type="match status" value="1"/>
</dbReference>
<evidence type="ECO:0000256" key="2">
    <source>
        <dbReference type="ARBA" id="ARBA00022692"/>
    </source>
</evidence>
<feature type="transmembrane region" description="Helical" evidence="5">
    <location>
        <begin position="12"/>
        <end position="30"/>
    </location>
</feature>
<dbReference type="Gene3D" id="1.20.120.1630">
    <property type="match status" value="1"/>
</dbReference>
<dbReference type="OrthoDB" id="4688552at2"/>
<organism evidence="7 8">
    <name type="scientific">Seongchinamella sediminis</name>
    <dbReference type="NCBI Taxonomy" id="2283635"/>
    <lineage>
        <taxon>Bacteria</taxon>
        <taxon>Pseudomonadati</taxon>
        <taxon>Pseudomonadota</taxon>
        <taxon>Gammaproteobacteria</taxon>
        <taxon>Cellvibrionales</taxon>
        <taxon>Halieaceae</taxon>
        <taxon>Seongchinamella</taxon>
    </lineage>
</organism>
<feature type="transmembrane region" description="Helical" evidence="5">
    <location>
        <begin position="111"/>
        <end position="129"/>
    </location>
</feature>
<dbReference type="GO" id="GO:0016020">
    <property type="term" value="C:membrane"/>
    <property type="evidence" value="ECO:0007669"/>
    <property type="project" value="UniProtKB-SubCell"/>
</dbReference>
<evidence type="ECO:0000256" key="4">
    <source>
        <dbReference type="ARBA" id="ARBA00023136"/>
    </source>
</evidence>
<feature type="transmembrane region" description="Helical" evidence="5">
    <location>
        <begin position="81"/>
        <end position="99"/>
    </location>
</feature>
<reference evidence="7 8" key="1">
    <citation type="submission" date="2018-07" db="EMBL/GenBank/DDBJ databases">
        <title>Halioglobus sp. genome submission.</title>
        <authorList>
            <person name="Ye M.-Q."/>
            <person name="Du Z.-J."/>
        </authorList>
    </citation>
    <scope>NUCLEOTIDE SEQUENCE [LARGE SCALE GENOMIC DNA]</scope>
    <source>
        <strain evidence="7 8">U0301</strain>
    </source>
</reference>
<dbReference type="InterPro" id="IPR016636">
    <property type="entry name" value="3-oxo-5-alpha-steroid_4-DH"/>
</dbReference>
<comment type="caution">
    <text evidence="7">The sequence shown here is derived from an EMBL/GenBank/DDBJ whole genome shotgun (WGS) entry which is preliminary data.</text>
</comment>
<dbReference type="InterPro" id="IPR001104">
    <property type="entry name" value="3-oxo-5_a-steroid_4-DH_C"/>
</dbReference>
<dbReference type="InterPro" id="IPR039357">
    <property type="entry name" value="SRD5A/TECR"/>
</dbReference>
<dbReference type="AlphaFoldDB" id="A0A3L7DY39"/>
<dbReference type="Proteomes" id="UP000265509">
    <property type="component" value="Unassembled WGS sequence"/>
</dbReference>
<feature type="transmembrane region" description="Helical" evidence="5">
    <location>
        <begin position="211"/>
        <end position="235"/>
    </location>
</feature>
<keyword evidence="3 5" id="KW-1133">Transmembrane helix</keyword>
<gene>
    <name evidence="7" type="ORF">DWB85_12605</name>
</gene>
<dbReference type="PROSITE" id="PS50244">
    <property type="entry name" value="S5A_REDUCTASE"/>
    <property type="match status" value="1"/>
</dbReference>
<dbReference type="GO" id="GO:0003865">
    <property type="term" value="F:3-oxo-5-alpha-steroid 4-dehydrogenase activity"/>
    <property type="evidence" value="ECO:0007669"/>
    <property type="project" value="InterPro"/>
</dbReference>
<evidence type="ECO:0000313" key="7">
    <source>
        <dbReference type="EMBL" id="RLQ21440.1"/>
    </source>
</evidence>
<keyword evidence="4 5" id="KW-0472">Membrane</keyword>
<dbReference type="PIRSF" id="PIRSF015596">
    <property type="entry name" value="5_alpha-SR2"/>
    <property type="match status" value="1"/>
</dbReference>
<comment type="subcellular location">
    <subcellularLocation>
        <location evidence="1">Membrane</location>
        <topology evidence="1">Multi-pass membrane protein</topology>
    </subcellularLocation>
</comment>
<evidence type="ECO:0000313" key="8">
    <source>
        <dbReference type="Proteomes" id="UP000265509"/>
    </source>
</evidence>
<feature type="transmembrane region" description="Helical" evidence="5">
    <location>
        <begin position="149"/>
        <end position="166"/>
    </location>
</feature>
<keyword evidence="8" id="KW-1185">Reference proteome</keyword>
<evidence type="ECO:0000259" key="6">
    <source>
        <dbReference type="Pfam" id="PF02544"/>
    </source>
</evidence>
<dbReference type="PANTHER" id="PTHR10556">
    <property type="entry name" value="3-OXO-5-ALPHA-STEROID 4-DEHYDROGENASE"/>
    <property type="match status" value="1"/>
</dbReference>
<evidence type="ECO:0000256" key="5">
    <source>
        <dbReference type="SAM" id="Phobius"/>
    </source>
</evidence>
<dbReference type="GO" id="GO:0008202">
    <property type="term" value="P:steroid metabolic process"/>
    <property type="evidence" value="ECO:0007669"/>
    <property type="project" value="InterPro"/>
</dbReference>
<evidence type="ECO:0000256" key="1">
    <source>
        <dbReference type="ARBA" id="ARBA00004141"/>
    </source>
</evidence>
<feature type="domain" description="3-oxo-5-alpha-steroid 4-dehydrogenase C-terminal" evidence="6">
    <location>
        <begin position="113"/>
        <end position="264"/>
    </location>
</feature>
<name>A0A3L7DY39_9GAMM</name>
<keyword evidence="2 5" id="KW-0812">Transmembrane</keyword>
<dbReference type="PANTHER" id="PTHR10556:SF35">
    <property type="entry name" value="3-OXO-5-ALPHA-STEROID 4-DEHYDROGENASE FAMILY PROTEIN"/>
    <property type="match status" value="1"/>
</dbReference>
<proteinExistence type="predicted"/>
<dbReference type="EMBL" id="QRAN01000013">
    <property type="protein sequence ID" value="RLQ21440.1"/>
    <property type="molecule type" value="Genomic_DNA"/>
</dbReference>
<sequence length="264" mass="29778">MEWLMSAEGYRMVLIGSFIYAGVILVGAFMSRAPYGRFGAEGVGLSLSPRLGWFLMELPATLSFLWFYLHGQNATELVPMIFLGVWLVHYGNRGFVFPLLMRVAKGAKGTFGLLVVVAGWLVTTLHGYLNAVFISHLSTHLTPEWLSDPRFLIGMAIYAFGFIMNVHSDAIIRNLRSRREVESGERVYRIPTGGLFRYVTNPSYFTELLSFTGFAIATWSPGALFVLLVSAANLVPRAFQVHQWYRDKFSDYPADRKVLIPYLL</sequence>
<evidence type="ECO:0000256" key="3">
    <source>
        <dbReference type="ARBA" id="ARBA00022989"/>
    </source>
</evidence>
<protein>
    <submittedName>
        <fullName evidence="7">DUF1295 domain-containing protein</fullName>
    </submittedName>
</protein>